<proteinExistence type="predicted"/>
<evidence type="ECO:0000259" key="3">
    <source>
        <dbReference type="Pfam" id="PF00588"/>
    </source>
</evidence>
<accession>A0A3S5CL91</accession>
<evidence type="ECO:0000256" key="2">
    <source>
        <dbReference type="ARBA" id="ARBA00022679"/>
    </source>
</evidence>
<feature type="domain" description="tRNA/rRNA methyltransferase SpoU type" evidence="3">
    <location>
        <begin position="64"/>
        <end position="208"/>
    </location>
</feature>
<keyword evidence="5" id="KW-1185">Reference proteome</keyword>
<evidence type="ECO:0000256" key="1">
    <source>
        <dbReference type="ARBA" id="ARBA00022603"/>
    </source>
</evidence>
<gene>
    <name evidence="4" type="ORF">PXEA_LOCUS11153</name>
</gene>
<dbReference type="GO" id="GO:0005739">
    <property type="term" value="C:mitochondrion"/>
    <property type="evidence" value="ECO:0007669"/>
    <property type="project" value="TreeGrafter"/>
</dbReference>
<evidence type="ECO:0000313" key="4">
    <source>
        <dbReference type="EMBL" id="VEL17713.1"/>
    </source>
</evidence>
<dbReference type="InterPro" id="IPR047182">
    <property type="entry name" value="MRM1"/>
</dbReference>
<keyword evidence="2" id="KW-0808">Transferase</keyword>
<dbReference type="Pfam" id="PF00588">
    <property type="entry name" value="SpoU_methylase"/>
    <property type="match status" value="1"/>
</dbReference>
<dbReference type="SUPFAM" id="SSF75217">
    <property type="entry name" value="alpha/beta knot"/>
    <property type="match status" value="1"/>
</dbReference>
<sequence>MGLQVTAVPMEELTNIVNGRPHQGVILKTSLLPMCSFDDSFFVNLSTFENSLLSSNASHHSHTVLYMDQIKDIMNYGSILRSAFFHGIYTVLLSASSTAMPSALISKLSAGAMEAMQFYRITNFNYTLEVLRAFGFKLIGTIASCNVVSSVDKKYFAMDLLTEKMVGVEYDSAGFRRLQPVLIALGSETSGLSNEILTACDLLIRIPGALDRLDSEESFTNGGDVHMDLPSSASISPLVSSLNVAVASGILLHHLTSLRSDLRYCSSS</sequence>
<dbReference type="GO" id="GO:0003723">
    <property type="term" value="F:RNA binding"/>
    <property type="evidence" value="ECO:0007669"/>
    <property type="project" value="InterPro"/>
</dbReference>
<dbReference type="EMBL" id="CAAALY010033888">
    <property type="protein sequence ID" value="VEL17713.1"/>
    <property type="molecule type" value="Genomic_DNA"/>
</dbReference>
<dbReference type="InterPro" id="IPR029028">
    <property type="entry name" value="Alpha/beta_knot_MTases"/>
</dbReference>
<dbReference type="OrthoDB" id="270651at2759"/>
<protein>
    <recommendedName>
        <fullName evidence="3">tRNA/rRNA methyltransferase SpoU type domain-containing protein</fullName>
    </recommendedName>
</protein>
<keyword evidence="1" id="KW-0489">Methyltransferase</keyword>
<dbReference type="Proteomes" id="UP000784294">
    <property type="component" value="Unassembled WGS sequence"/>
</dbReference>
<name>A0A3S5CL91_9PLAT</name>
<comment type="caution">
    <text evidence="4">The sequence shown here is derived from an EMBL/GenBank/DDBJ whole genome shotgun (WGS) entry which is preliminary data.</text>
</comment>
<reference evidence="4" key="1">
    <citation type="submission" date="2018-11" db="EMBL/GenBank/DDBJ databases">
        <authorList>
            <consortium name="Pathogen Informatics"/>
        </authorList>
    </citation>
    <scope>NUCLEOTIDE SEQUENCE</scope>
</reference>
<evidence type="ECO:0000313" key="5">
    <source>
        <dbReference type="Proteomes" id="UP000784294"/>
    </source>
</evidence>
<dbReference type="AlphaFoldDB" id="A0A3S5CL91"/>
<dbReference type="GO" id="GO:0016435">
    <property type="term" value="F:rRNA (guanine) methyltransferase activity"/>
    <property type="evidence" value="ECO:0007669"/>
    <property type="project" value="TreeGrafter"/>
</dbReference>
<dbReference type="InterPro" id="IPR029026">
    <property type="entry name" value="tRNA_m1G_MTases_N"/>
</dbReference>
<dbReference type="PANTHER" id="PTHR46103:SF1">
    <property type="entry name" value="RRNA METHYLTRANSFERASE 1, MITOCHONDRIAL"/>
    <property type="match status" value="1"/>
</dbReference>
<organism evidence="4 5">
    <name type="scientific">Protopolystoma xenopodis</name>
    <dbReference type="NCBI Taxonomy" id="117903"/>
    <lineage>
        <taxon>Eukaryota</taxon>
        <taxon>Metazoa</taxon>
        <taxon>Spiralia</taxon>
        <taxon>Lophotrochozoa</taxon>
        <taxon>Platyhelminthes</taxon>
        <taxon>Monogenea</taxon>
        <taxon>Polyopisthocotylea</taxon>
        <taxon>Polystomatidea</taxon>
        <taxon>Polystomatidae</taxon>
        <taxon>Protopolystoma</taxon>
    </lineage>
</organism>
<dbReference type="PANTHER" id="PTHR46103">
    <property type="entry name" value="RRNA METHYLTRANSFERASE 1, MITOCHONDRIAL"/>
    <property type="match status" value="1"/>
</dbReference>
<dbReference type="Gene3D" id="3.40.1280.10">
    <property type="match status" value="1"/>
</dbReference>
<dbReference type="InterPro" id="IPR001537">
    <property type="entry name" value="SpoU_MeTrfase"/>
</dbReference>